<gene>
    <name evidence="1" type="ORF">C1H46_028497</name>
</gene>
<proteinExistence type="predicted"/>
<dbReference type="AlphaFoldDB" id="A0A540LHK8"/>
<evidence type="ECO:0000313" key="1">
    <source>
        <dbReference type="EMBL" id="TQD85951.1"/>
    </source>
</evidence>
<name>A0A540LHK8_MALBA</name>
<dbReference type="Proteomes" id="UP000315295">
    <property type="component" value="Unassembled WGS sequence"/>
</dbReference>
<keyword evidence="2" id="KW-1185">Reference proteome</keyword>
<organism evidence="1 2">
    <name type="scientific">Malus baccata</name>
    <name type="common">Siberian crab apple</name>
    <name type="synonym">Pyrus baccata</name>
    <dbReference type="NCBI Taxonomy" id="106549"/>
    <lineage>
        <taxon>Eukaryota</taxon>
        <taxon>Viridiplantae</taxon>
        <taxon>Streptophyta</taxon>
        <taxon>Embryophyta</taxon>
        <taxon>Tracheophyta</taxon>
        <taxon>Spermatophyta</taxon>
        <taxon>Magnoliopsida</taxon>
        <taxon>eudicotyledons</taxon>
        <taxon>Gunneridae</taxon>
        <taxon>Pentapetalae</taxon>
        <taxon>rosids</taxon>
        <taxon>fabids</taxon>
        <taxon>Rosales</taxon>
        <taxon>Rosaceae</taxon>
        <taxon>Amygdaloideae</taxon>
        <taxon>Maleae</taxon>
        <taxon>Malus</taxon>
    </lineage>
</organism>
<reference evidence="1 2" key="1">
    <citation type="journal article" date="2019" name="G3 (Bethesda)">
        <title>Sequencing of a Wild Apple (Malus baccata) Genome Unravels the Differences Between Cultivated and Wild Apple Species Regarding Disease Resistance and Cold Tolerance.</title>
        <authorList>
            <person name="Chen X."/>
        </authorList>
    </citation>
    <scope>NUCLEOTIDE SEQUENCE [LARGE SCALE GENOMIC DNA]</scope>
    <source>
        <strain evidence="2">cv. Shandingzi</strain>
        <tissue evidence="1">Leaves</tissue>
    </source>
</reference>
<evidence type="ECO:0008006" key="3">
    <source>
        <dbReference type="Google" id="ProtNLM"/>
    </source>
</evidence>
<comment type="caution">
    <text evidence="1">The sequence shown here is derived from an EMBL/GenBank/DDBJ whole genome shotgun (WGS) entry which is preliminary data.</text>
</comment>
<sequence>MLVYGHIDALLSLTSWFASADFHSKEGNHGTINCPYWDFVPAGVTLSSKCHIGCKFCGHLAGYHGGEYGKDYKARVVMKKCYRCRKVGHWDEGCAGYIKSERGDWFLKLLANGCCIPLAQ</sequence>
<dbReference type="EMBL" id="VIEB01000582">
    <property type="protein sequence ID" value="TQD85951.1"/>
    <property type="molecule type" value="Genomic_DNA"/>
</dbReference>
<protein>
    <recommendedName>
        <fullName evidence="3">CCHC-type domain-containing protein</fullName>
    </recommendedName>
</protein>
<evidence type="ECO:0000313" key="2">
    <source>
        <dbReference type="Proteomes" id="UP000315295"/>
    </source>
</evidence>
<accession>A0A540LHK8</accession>